<feature type="compositionally biased region" description="Basic and acidic residues" evidence="1">
    <location>
        <begin position="174"/>
        <end position="188"/>
    </location>
</feature>
<organism evidence="3 4">
    <name type="scientific">Karstenula rhodostoma CBS 690.94</name>
    <dbReference type="NCBI Taxonomy" id="1392251"/>
    <lineage>
        <taxon>Eukaryota</taxon>
        <taxon>Fungi</taxon>
        <taxon>Dikarya</taxon>
        <taxon>Ascomycota</taxon>
        <taxon>Pezizomycotina</taxon>
        <taxon>Dothideomycetes</taxon>
        <taxon>Pleosporomycetidae</taxon>
        <taxon>Pleosporales</taxon>
        <taxon>Massarineae</taxon>
        <taxon>Didymosphaeriaceae</taxon>
        <taxon>Karstenula</taxon>
    </lineage>
</organism>
<feature type="region of interest" description="Disordered" evidence="1">
    <location>
        <begin position="166"/>
        <end position="263"/>
    </location>
</feature>
<dbReference type="OrthoDB" id="5188439at2759"/>
<evidence type="ECO:0000313" key="3">
    <source>
        <dbReference type="EMBL" id="KAF2447238.1"/>
    </source>
</evidence>
<feature type="region of interest" description="Disordered" evidence="1">
    <location>
        <begin position="279"/>
        <end position="310"/>
    </location>
</feature>
<feature type="region of interest" description="Disordered" evidence="1">
    <location>
        <begin position="117"/>
        <end position="152"/>
    </location>
</feature>
<gene>
    <name evidence="3" type="ORF">P171DRAFT_471585</name>
</gene>
<keyword evidence="2" id="KW-0732">Signal</keyword>
<feature type="compositionally biased region" description="Basic residues" evidence="1">
    <location>
        <begin position="194"/>
        <end position="241"/>
    </location>
</feature>
<proteinExistence type="predicted"/>
<feature type="compositionally biased region" description="Acidic residues" evidence="1">
    <location>
        <begin position="121"/>
        <end position="131"/>
    </location>
</feature>
<sequence length="612" mass="68235">MRISLLLTVGAALSLRAHAALGNVICDTKHHSSIDLLEEATELCFKHVCADHGHRNQTLEHCGPIVLTHTPLGTVLPAPESCITGFRIIVDKCFTTEGVQGGASETPEALYSIFTTSDSNGQEEESDEDDGTNSRDIATHFETGPGSAASNEIWSYEDSDLEERAFQDGDDENEGVRDIYDVPDDDHSNMQVQRRARGGRFRTGKARGRSRSKTKPKITHRTRPKATHKTKPKTTKPKTTKPKSCPAAKPAGKTGAPGKGKKTVRDVVESISPQLLYGKLFHRARSPTSPVSPGSSSPRRKGDKQADAECEPSVRLWYRAEHLHRDVFMHWTFERKTGWSNGLKRLEEHRNRKIAARDILERMTDGGILDVIRVKKAQITVKGKQNGGSLPNEYLHDEGNYVLCNGGFFVRRKKEGEHYDRWSIGKTSSTTNHYDIPIDYQGYYDYLNKDVDPNNYLASGPRLDRHHPLEFSLDIFKFFEDPATKKDPSTYALKAGSLAHASEPNERLVIAELQNGDKYIFAYTATTRNHGVDLNKMREIVEEFLEVFHGVKKAKKILNLDGGGSLYLAWKPANKHFREIAKGKSADESTQAGSGTEDPRKVTNFVKLTALG</sequence>
<feature type="compositionally biased region" description="Low complexity" evidence="1">
    <location>
        <begin position="242"/>
        <end position="256"/>
    </location>
</feature>
<dbReference type="AlphaFoldDB" id="A0A9P4PPY6"/>
<evidence type="ECO:0008006" key="5">
    <source>
        <dbReference type="Google" id="ProtNLM"/>
    </source>
</evidence>
<evidence type="ECO:0000313" key="4">
    <source>
        <dbReference type="Proteomes" id="UP000799764"/>
    </source>
</evidence>
<feature type="signal peptide" evidence="2">
    <location>
        <begin position="1"/>
        <end position="19"/>
    </location>
</feature>
<dbReference type="EMBL" id="MU001497">
    <property type="protein sequence ID" value="KAF2447238.1"/>
    <property type="molecule type" value="Genomic_DNA"/>
</dbReference>
<evidence type="ECO:0000256" key="1">
    <source>
        <dbReference type="SAM" id="MobiDB-lite"/>
    </source>
</evidence>
<feature type="compositionally biased region" description="Low complexity" evidence="1">
    <location>
        <begin position="286"/>
        <end position="297"/>
    </location>
</feature>
<comment type="caution">
    <text evidence="3">The sequence shown here is derived from an EMBL/GenBank/DDBJ whole genome shotgun (WGS) entry which is preliminary data.</text>
</comment>
<dbReference type="Proteomes" id="UP000799764">
    <property type="component" value="Unassembled WGS sequence"/>
</dbReference>
<keyword evidence="4" id="KW-1185">Reference proteome</keyword>
<name>A0A9P4PPY6_9PLEO</name>
<protein>
    <recommendedName>
        <fullName evidence="5">Phosphodiester glycosidase domain-containing protein</fullName>
    </recommendedName>
</protein>
<evidence type="ECO:0000256" key="2">
    <source>
        <dbReference type="SAM" id="SignalP"/>
    </source>
</evidence>
<reference evidence="3" key="1">
    <citation type="journal article" date="2020" name="Stud. Mycol.">
        <title>101 Dothideomycetes genomes: a test case for predicting lifestyles and emergence of pathogens.</title>
        <authorList>
            <person name="Haridas S."/>
            <person name="Albert R."/>
            <person name="Binder M."/>
            <person name="Bloem J."/>
            <person name="Labutti K."/>
            <person name="Salamov A."/>
            <person name="Andreopoulos B."/>
            <person name="Baker S."/>
            <person name="Barry K."/>
            <person name="Bills G."/>
            <person name="Bluhm B."/>
            <person name="Cannon C."/>
            <person name="Castanera R."/>
            <person name="Culley D."/>
            <person name="Daum C."/>
            <person name="Ezra D."/>
            <person name="Gonzalez J."/>
            <person name="Henrissat B."/>
            <person name="Kuo A."/>
            <person name="Liang C."/>
            <person name="Lipzen A."/>
            <person name="Lutzoni F."/>
            <person name="Magnuson J."/>
            <person name="Mondo S."/>
            <person name="Nolan M."/>
            <person name="Ohm R."/>
            <person name="Pangilinan J."/>
            <person name="Park H.-J."/>
            <person name="Ramirez L."/>
            <person name="Alfaro M."/>
            <person name="Sun H."/>
            <person name="Tritt A."/>
            <person name="Yoshinaga Y."/>
            <person name="Zwiers L.-H."/>
            <person name="Turgeon B."/>
            <person name="Goodwin S."/>
            <person name="Spatafora J."/>
            <person name="Crous P."/>
            <person name="Grigoriev I."/>
        </authorList>
    </citation>
    <scope>NUCLEOTIDE SEQUENCE</scope>
    <source>
        <strain evidence="3">CBS 690.94</strain>
    </source>
</reference>
<accession>A0A9P4PPY6</accession>
<feature type="chain" id="PRO_5040373533" description="Phosphodiester glycosidase domain-containing protein" evidence="2">
    <location>
        <begin position="20"/>
        <end position="612"/>
    </location>
</feature>